<dbReference type="Proteomes" id="UP000612585">
    <property type="component" value="Unassembled WGS sequence"/>
</dbReference>
<dbReference type="InterPro" id="IPR007560">
    <property type="entry name" value="Restrct_endonuc_IV_Mrr"/>
</dbReference>
<keyword evidence="1" id="KW-1133">Transmembrane helix</keyword>
<name>A0A8J3YY83_9ACTN</name>
<dbReference type="PANTHER" id="PTHR30015">
    <property type="entry name" value="MRR RESTRICTION SYSTEM PROTEIN"/>
    <property type="match status" value="1"/>
</dbReference>
<evidence type="ECO:0000313" key="4">
    <source>
        <dbReference type="Proteomes" id="UP000612585"/>
    </source>
</evidence>
<protein>
    <recommendedName>
        <fullName evidence="2">Restriction endonuclease type IV Mrr domain-containing protein</fullName>
    </recommendedName>
</protein>
<evidence type="ECO:0000256" key="1">
    <source>
        <dbReference type="SAM" id="Phobius"/>
    </source>
</evidence>
<dbReference type="AlphaFoldDB" id="A0A8J3YY83"/>
<dbReference type="SUPFAM" id="SSF52980">
    <property type="entry name" value="Restriction endonuclease-like"/>
    <property type="match status" value="1"/>
</dbReference>
<gene>
    <name evidence="3" type="ORF">Vau01_002630</name>
</gene>
<feature type="transmembrane region" description="Helical" evidence="1">
    <location>
        <begin position="21"/>
        <end position="42"/>
    </location>
</feature>
<dbReference type="InterPro" id="IPR052906">
    <property type="entry name" value="Type_IV_Methyl-Rstrct_Enzyme"/>
</dbReference>
<dbReference type="Pfam" id="PF04471">
    <property type="entry name" value="Mrr_cat"/>
    <property type="match status" value="1"/>
</dbReference>
<keyword evidence="4" id="KW-1185">Reference proteome</keyword>
<organism evidence="3 4">
    <name type="scientific">Virgisporangium aurantiacum</name>
    <dbReference type="NCBI Taxonomy" id="175570"/>
    <lineage>
        <taxon>Bacteria</taxon>
        <taxon>Bacillati</taxon>
        <taxon>Actinomycetota</taxon>
        <taxon>Actinomycetes</taxon>
        <taxon>Micromonosporales</taxon>
        <taxon>Micromonosporaceae</taxon>
        <taxon>Virgisporangium</taxon>
    </lineage>
</organism>
<keyword evidence="1" id="KW-0812">Transmembrane</keyword>
<dbReference type="GO" id="GO:0015666">
    <property type="term" value="F:restriction endodeoxyribonuclease activity"/>
    <property type="evidence" value="ECO:0007669"/>
    <property type="project" value="TreeGrafter"/>
</dbReference>
<feature type="transmembrane region" description="Helical" evidence="1">
    <location>
        <begin position="54"/>
        <end position="74"/>
    </location>
</feature>
<evidence type="ECO:0000313" key="3">
    <source>
        <dbReference type="EMBL" id="GIJ52747.1"/>
    </source>
</evidence>
<sequence>MARTAQAQRQRRVRARRIRRFLRKKVHPLVWLVLAGGVGYGLFEAYRYTRRHPWQVGLGAVAVAAVAGGVWYLVHRMRKARRRGRRLGNGIDAMTGPEFEQYVAGLMRRTGFRSVQVTGQAADLGADITAAAPDGRRVVVQCKRYSGSVGSPHVQRLNGTAWTIHHAEVTMLVTTGRLTGHAVDLAVRCGITVIDRPALASWISSNQPPRLPAPRQS</sequence>
<evidence type="ECO:0000259" key="2">
    <source>
        <dbReference type="Pfam" id="PF04471"/>
    </source>
</evidence>
<feature type="domain" description="Restriction endonuclease type IV Mrr" evidence="2">
    <location>
        <begin position="91"/>
        <end position="203"/>
    </location>
</feature>
<accession>A0A8J3YY83</accession>
<dbReference type="EMBL" id="BOPG01000003">
    <property type="protein sequence ID" value="GIJ52747.1"/>
    <property type="molecule type" value="Genomic_DNA"/>
</dbReference>
<comment type="caution">
    <text evidence="3">The sequence shown here is derived from an EMBL/GenBank/DDBJ whole genome shotgun (WGS) entry which is preliminary data.</text>
</comment>
<dbReference type="GO" id="GO:0009307">
    <property type="term" value="P:DNA restriction-modification system"/>
    <property type="evidence" value="ECO:0007669"/>
    <property type="project" value="InterPro"/>
</dbReference>
<proteinExistence type="predicted"/>
<dbReference type="InterPro" id="IPR011335">
    <property type="entry name" value="Restrct_endonuc-II-like"/>
</dbReference>
<reference evidence="3" key="1">
    <citation type="submission" date="2021-01" db="EMBL/GenBank/DDBJ databases">
        <title>Whole genome shotgun sequence of Virgisporangium aurantiacum NBRC 16421.</title>
        <authorList>
            <person name="Komaki H."/>
            <person name="Tamura T."/>
        </authorList>
    </citation>
    <scope>NUCLEOTIDE SEQUENCE</scope>
    <source>
        <strain evidence="3">NBRC 16421</strain>
    </source>
</reference>
<dbReference type="Gene3D" id="3.40.1350.10">
    <property type="match status" value="1"/>
</dbReference>
<keyword evidence="1" id="KW-0472">Membrane</keyword>
<dbReference type="InterPro" id="IPR011856">
    <property type="entry name" value="tRNA_endonuc-like_dom_sf"/>
</dbReference>
<dbReference type="GO" id="GO:0003677">
    <property type="term" value="F:DNA binding"/>
    <property type="evidence" value="ECO:0007669"/>
    <property type="project" value="InterPro"/>
</dbReference>
<dbReference type="PANTHER" id="PTHR30015:SF6">
    <property type="entry name" value="SLL1429 PROTEIN"/>
    <property type="match status" value="1"/>
</dbReference>
<dbReference type="RefSeq" id="WP_203986084.1">
    <property type="nucleotide sequence ID" value="NZ_BOPG01000003.1"/>
</dbReference>